<proteinExistence type="predicted"/>
<evidence type="ECO:0000313" key="2">
    <source>
        <dbReference type="Proteomes" id="UP000836841"/>
    </source>
</evidence>
<evidence type="ECO:0000313" key="1">
    <source>
        <dbReference type="EMBL" id="CAH2072251.1"/>
    </source>
</evidence>
<dbReference type="AlphaFoldDB" id="A0AAU9SSM1"/>
<gene>
    <name evidence="1" type="ORF">TAV2_LOCUS19804</name>
</gene>
<organism evidence="1 2">
    <name type="scientific">Thlaspi arvense</name>
    <name type="common">Field penny-cress</name>
    <dbReference type="NCBI Taxonomy" id="13288"/>
    <lineage>
        <taxon>Eukaryota</taxon>
        <taxon>Viridiplantae</taxon>
        <taxon>Streptophyta</taxon>
        <taxon>Embryophyta</taxon>
        <taxon>Tracheophyta</taxon>
        <taxon>Spermatophyta</taxon>
        <taxon>Magnoliopsida</taxon>
        <taxon>eudicotyledons</taxon>
        <taxon>Gunneridae</taxon>
        <taxon>Pentapetalae</taxon>
        <taxon>rosids</taxon>
        <taxon>malvids</taxon>
        <taxon>Brassicales</taxon>
        <taxon>Brassicaceae</taxon>
        <taxon>Thlaspideae</taxon>
        <taxon>Thlaspi</taxon>
    </lineage>
</organism>
<dbReference type="Proteomes" id="UP000836841">
    <property type="component" value="Chromosome 6"/>
</dbReference>
<sequence length="121" mass="13440">MAQLHSTVGVLISSMAEILNSMAEMKAAVLQHTPPAQVGSVRDYLGEFEELASQLPADTSNFFFEEHVFVHGLKDGIKDMLRVFEPKGFDDIVSLARRLENSRFFGRSIKPPLDDSSPTDD</sequence>
<name>A0AAU9SSM1_THLAR</name>
<reference evidence="1 2" key="1">
    <citation type="submission" date="2022-03" db="EMBL/GenBank/DDBJ databases">
        <authorList>
            <person name="Nunn A."/>
            <person name="Chopra R."/>
            <person name="Nunn A."/>
            <person name="Contreras Garrido A."/>
        </authorList>
    </citation>
    <scope>NUCLEOTIDE SEQUENCE [LARGE SCALE GENOMIC DNA]</scope>
</reference>
<keyword evidence="2" id="KW-1185">Reference proteome</keyword>
<accession>A0AAU9SSM1</accession>
<protein>
    <submittedName>
        <fullName evidence="1">Uncharacterized protein</fullName>
    </submittedName>
</protein>
<dbReference type="EMBL" id="OU466862">
    <property type="protein sequence ID" value="CAH2072251.1"/>
    <property type="molecule type" value="Genomic_DNA"/>
</dbReference>